<keyword evidence="1" id="KW-0472">Membrane</keyword>
<comment type="caution">
    <text evidence="2">The sequence shown here is derived from an EMBL/GenBank/DDBJ whole genome shotgun (WGS) entry which is preliminary data.</text>
</comment>
<dbReference type="AlphaFoldDB" id="A0AAV1RE82"/>
<evidence type="ECO:0000313" key="2">
    <source>
        <dbReference type="EMBL" id="CAK7331728.1"/>
    </source>
</evidence>
<evidence type="ECO:0000313" key="3">
    <source>
        <dbReference type="Proteomes" id="UP001314170"/>
    </source>
</evidence>
<sequence length="248" mass="26726">MTAERTRVVVRKPGKNAVWMHARSDLYGGEDRVNSRAWIIIFTITLAIGVGGGVEMLKKAEEGGAVKEESGGVRVSSGGGGSGVHEFKKVMAAVRAKRSGGSVSGGEEVDAVVTFMTPVVWSLEKGKGMRRLGGVYLRECDVLLSGNKHVALAEWLRRVPAKYMGFPRESSNLSGDFAISVKVKPKTIQAFISSTLAAACWHLIAKGKTGSFGMKNDPPILPPLHYLLLLPLLLLISVMEESHGFEHK</sequence>
<name>A0AAV1RE82_9ROSI</name>
<proteinExistence type="predicted"/>
<reference evidence="2 3" key="1">
    <citation type="submission" date="2024-01" db="EMBL/GenBank/DDBJ databases">
        <authorList>
            <person name="Waweru B."/>
        </authorList>
    </citation>
    <scope>NUCLEOTIDE SEQUENCE [LARGE SCALE GENOMIC DNA]</scope>
</reference>
<organism evidence="2 3">
    <name type="scientific">Dovyalis caffra</name>
    <dbReference type="NCBI Taxonomy" id="77055"/>
    <lineage>
        <taxon>Eukaryota</taxon>
        <taxon>Viridiplantae</taxon>
        <taxon>Streptophyta</taxon>
        <taxon>Embryophyta</taxon>
        <taxon>Tracheophyta</taxon>
        <taxon>Spermatophyta</taxon>
        <taxon>Magnoliopsida</taxon>
        <taxon>eudicotyledons</taxon>
        <taxon>Gunneridae</taxon>
        <taxon>Pentapetalae</taxon>
        <taxon>rosids</taxon>
        <taxon>fabids</taxon>
        <taxon>Malpighiales</taxon>
        <taxon>Salicaceae</taxon>
        <taxon>Flacourtieae</taxon>
        <taxon>Dovyalis</taxon>
    </lineage>
</organism>
<dbReference type="EMBL" id="CAWUPB010000913">
    <property type="protein sequence ID" value="CAK7331728.1"/>
    <property type="molecule type" value="Genomic_DNA"/>
</dbReference>
<evidence type="ECO:0000256" key="1">
    <source>
        <dbReference type="SAM" id="Phobius"/>
    </source>
</evidence>
<keyword evidence="1" id="KW-0812">Transmembrane</keyword>
<accession>A0AAV1RE82</accession>
<protein>
    <submittedName>
        <fullName evidence="2">Uncharacterized protein</fullName>
    </submittedName>
</protein>
<keyword evidence="1" id="KW-1133">Transmembrane helix</keyword>
<keyword evidence="3" id="KW-1185">Reference proteome</keyword>
<feature type="transmembrane region" description="Helical" evidence="1">
    <location>
        <begin position="37"/>
        <end position="57"/>
    </location>
</feature>
<gene>
    <name evidence="2" type="ORF">DCAF_LOCUS8619</name>
</gene>
<dbReference type="Proteomes" id="UP001314170">
    <property type="component" value="Unassembled WGS sequence"/>
</dbReference>